<dbReference type="EMBL" id="LPJX01000033">
    <property type="protein sequence ID" value="KWF66119.1"/>
    <property type="molecule type" value="Genomic_DNA"/>
</dbReference>
<reference evidence="1 2" key="1">
    <citation type="submission" date="2015-11" db="EMBL/GenBank/DDBJ databases">
        <title>Expanding the genomic diversity of Burkholderia species for the development of highly accurate diagnostics.</title>
        <authorList>
            <person name="Sahl J."/>
            <person name="Keim P."/>
            <person name="Wagner D."/>
        </authorList>
    </citation>
    <scope>NUCLEOTIDE SEQUENCE [LARGE SCALE GENOMIC DNA]</scope>
    <source>
        <strain evidence="1 2">MSMB574WGS</strain>
    </source>
</reference>
<dbReference type="RefSeq" id="WP_060250309.1">
    <property type="nucleotide sequence ID" value="NZ_LPJO01000010.1"/>
</dbReference>
<comment type="caution">
    <text evidence="1">The sequence shown here is derived from an EMBL/GenBank/DDBJ whole genome shotgun (WGS) entry which is preliminary data.</text>
</comment>
<gene>
    <name evidence="1" type="ORF">WT57_00730</name>
</gene>
<organism evidence="1 2">
    <name type="scientific">Burkholderia pseudomultivorans</name>
    <dbReference type="NCBI Taxonomy" id="1207504"/>
    <lineage>
        <taxon>Bacteria</taxon>
        <taxon>Pseudomonadati</taxon>
        <taxon>Pseudomonadota</taxon>
        <taxon>Betaproteobacteria</taxon>
        <taxon>Burkholderiales</taxon>
        <taxon>Burkholderiaceae</taxon>
        <taxon>Burkholderia</taxon>
        <taxon>Burkholderia cepacia complex</taxon>
    </lineage>
</organism>
<evidence type="ECO:0000313" key="1">
    <source>
        <dbReference type="EMBL" id="KWF66119.1"/>
    </source>
</evidence>
<evidence type="ECO:0000313" key="2">
    <source>
        <dbReference type="Proteomes" id="UP000061512"/>
    </source>
</evidence>
<dbReference type="AlphaFoldDB" id="A0A132F1R2"/>
<accession>A0A132F1R2</accession>
<sequence>MMAVRHASRGTSLLEATLAIALLAIVMLAVAGSQLAMTQAQRATIWRERALWLADARIERMHAAPGVEDGLAALAAASLPGGAITLDAGAAGMRFVVVGWRGGEAAASSRCGDARISKEPPACVRLPFREGHPDAH</sequence>
<name>A0A132F1R2_9BURK</name>
<dbReference type="Proteomes" id="UP000061512">
    <property type="component" value="Unassembled WGS sequence"/>
</dbReference>
<proteinExistence type="predicted"/>
<protein>
    <submittedName>
        <fullName evidence="1">N-terminal cleavage protein</fullName>
    </submittedName>
</protein>